<feature type="region of interest" description="Disordered" evidence="1">
    <location>
        <begin position="33"/>
        <end position="113"/>
    </location>
</feature>
<dbReference type="Pfam" id="PF07491">
    <property type="entry name" value="PPI_Ypi1"/>
    <property type="match status" value="1"/>
</dbReference>
<dbReference type="OrthoDB" id="10561514at2759"/>
<organism evidence="2 3">
    <name type="scientific">Boletus reticuloceps</name>
    <dbReference type="NCBI Taxonomy" id="495285"/>
    <lineage>
        <taxon>Eukaryota</taxon>
        <taxon>Fungi</taxon>
        <taxon>Dikarya</taxon>
        <taxon>Basidiomycota</taxon>
        <taxon>Agaricomycotina</taxon>
        <taxon>Agaricomycetes</taxon>
        <taxon>Agaricomycetidae</taxon>
        <taxon>Boletales</taxon>
        <taxon>Boletineae</taxon>
        <taxon>Boletaceae</taxon>
        <taxon>Boletoideae</taxon>
        <taxon>Boletus</taxon>
    </lineage>
</organism>
<gene>
    <name evidence="2" type="ORF">JVT61DRAFT_4583</name>
</gene>
<keyword evidence="3" id="KW-1185">Reference proteome</keyword>
<evidence type="ECO:0000256" key="1">
    <source>
        <dbReference type="SAM" id="MobiDB-lite"/>
    </source>
</evidence>
<feature type="compositionally biased region" description="Basic and acidic residues" evidence="1">
    <location>
        <begin position="52"/>
        <end position="65"/>
    </location>
</feature>
<protein>
    <submittedName>
        <fullName evidence="2">Uncharacterized protein</fullName>
    </submittedName>
</protein>
<feature type="compositionally biased region" description="Low complexity" evidence="1">
    <location>
        <begin position="40"/>
        <end position="50"/>
    </location>
</feature>
<dbReference type="InterPro" id="IPR011107">
    <property type="entry name" value="PPI_Ypi1"/>
</dbReference>
<feature type="compositionally biased region" description="Basic residues" evidence="1">
    <location>
        <begin position="66"/>
        <end position="75"/>
    </location>
</feature>
<name>A0A8I2YMD7_9AGAM</name>
<reference evidence="2" key="1">
    <citation type="submission" date="2021-03" db="EMBL/GenBank/DDBJ databases">
        <title>Evolutionary innovations through gain and loss of genes in the ectomycorrhizal Boletales.</title>
        <authorList>
            <person name="Wu G."/>
            <person name="Miyauchi S."/>
            <person name="Morin E."/>
            <person name="Yang Z.-L."/>
            <person name="Xu J."/>
            <person name="Martin F.M."/>
        </authorList>
    </citation>
    <scope>NUCLEOTIDE SEQUENCE</scope>
    <source>
        <strain evidence="2">BR01</strain>
    </source>
</reference>
<comment type="caution">
    <text evidence="2">The sequence shown here is derived from an EMBL/GenBank/DDBJ whole genome shotgun (WGS) entry which is preliminary data.</text>
</comment>
<evidence type="ECO:0000313" key="2">
    <source>
        <dbReference type="EMBL" id="KAG6374534.1"/>
    </source>
</evidence>
<proteinExistence type="predicted"/>
<dbReference type="EMBL" id="JAGFBS010000018">
    <property type="protein sequence ID" value="KAG6374534.1"/>
    <property type="molecule type" value="Genomic_DNA"/>
</dbReference>
<accession>A0A8I2YMD7</accession>
<dbReference type="Proteomes" id="UP000683000">
    <property type="component" value="Unassembled WGS sequence"/>
</dbReference>
<evidence type="ECO:0000313" key="3">
    <source>
        <dbReference type="Proteomes" id="UP000683000"/>
    </source>
</evidence>
<dbReference type="AlphaFoldDB" id="A0A8I2YMD7"/>
<sequence length="113" mass="12566">MCAKPHVYCSHAFLPAHPVVRTIVCCIYHKPRRFDESSSESESASESASDAESDKGGRYGDDRARPMRRCRHSSHGHGCGHNAVRRDGQGGAVHEPDSDSDVNAYEREPRRKC</sequence>
<dbReference type="GO" id="GO:0004865">
    <property type="term" value="F:protein serine/threonine phosphatase inhibitor activity"/>
    <property type="evidence" value="ECO:0007669"/>
    <property type="project" value="InterPro"/>
</dbReference>
<feature type="compositionally biased region" description="Basic and acidic residues" evidence="1">
    <location>
        <begin position="104"/>
        <end position="113"/>
    </location>
</feature>